<evidence type="ECO:0000313" key="3">
    <source>
        <dbReference type="Proteomes" id="UP000002971"/>
    </source>
</evidence>
<evidence type="ECO:0000313" key="2">
    <source>
        <dbReference type="EMBL" id="EGM51132.1"/>
    </source>
</evidence>
<comment type="caution">
    <text evidence="2">The sequence shown here is derived from an EMBL/GenBank/DDBJ whole genome shotgun (WGS) entry which is preliminary data.</text>
</comment>
<sequence length="34" mass="3826">MEEVVADEHGSHADCSVHDPDQNELDHGHVKKIF</sequence>
<proteinExistence type="predicted"/>
<gene>
    <name evidence="2" type="ORF">LRU_01444</name>
</gene>
<accession>F7R176</accession>
<feature type="region of interest" description="Disordered" evidence="1">
    <location>
        <begin position="1"/>
        <end position="34"/>
    </location>
</feature>
<dbReference type="Proteomes" id="UP000002971">
    <property type="component" value="Unassembled WGS sequence"/>
</dbReference>
<dbReference type="EMBL" id="AFOJ01000006">
    <property type="protein sequence ID" value="EGM51132.1"/>
    <property type="molecule type" value="Genomic_DNA"/>
</dbReference>
<organism evidence="2 3">
    <name type="scientific">Ligilactobacillus ruminis SPM0211</name>
    <dbReference type="NCBI Taxonomy" id="1040964"/>
    <lineage>
        <taxon>Bacteria</taxon>
        <taxon>Bacillati</taxon>
        <taxon>Bacillota</taxon>
        <taxon>Bacilli</taxon>
        <taxon>Lactobacillales</taxon>
        <taxon>Lactobacillaceae</taxon>
        <taxon>Ligilactobacillus</taxon>
    </lineage>
</organism>
<feature type="compositionally biased region" description="Basic and acidic residues" evidence="1">
    <location>
        <begin position="1"/>
        <end position="28"/>
    </location>
</feature>
<dbReference type="AlphaFoldDB" id="F7R176"/>
<protein>
    <submittedName>
        <fullName evidence="2">Uncharacterized protein</fullName>
    </submittedName>
</protein>
<evidence type="ECO:0000256" key="1">
    <source>
        <dbReference type="SAM" id="MobiDB-lite"/>
    </source>
</evidence>
<reference evidence="2 3" key="1">
    <citation type="journal article" date="2011" name="J. Bacteriol.">
        <title>Genome Sequence of Lactobacillus ruminis SPM0211, Isolated from a Fecal Sample from a Healthy Korean.</title>
        <authorList>
            <person name="Lee S."/>
            <person name="Cho Y.J."/>
            <person name="Lee A.H."/>
            <person name="Chun J."/>
            <person name="Ha N.J."/>
            <person name="Ko G."/>
        </authorList>
    </citation>
    <scope>NUCLEOTIDE SEQUENCE [LARGE SCALE GENOMIC DNA]</scope>
    <source>
        <strain evidence="2 3">SPM0211</strain>
    </source>
</reference>
<name>F7R176_9LACO</name>